<organism evidence="5 6">
    <name type="scientific">Characodon lateralis</name>
    <dbReference type="NCBI Taxonomy" id="208331"/>
    <lineage>
        <taxon>Eukaryota</taxon>
        <taxon>Metazoa</taxon>
        <taxon>Chordata</taxon>
        <taxon>Craniata</taxon>
        <taxon>Vertebrata</taxon>
        <taxon>Euteleostomi</taxon>
        <taxon>Actinopterygii</taxon>
        <taxon>Neopterygii</taxon>
        <taxon>Teleostei</taxon>
        <taxon>Neoteleostei</taxon>
        <taxon>Acanthomorphata</taxon>
        <taxon>Ovalentaria</taxon>
        <taxon>Atherinomorphae</taxon>
        <taxon>Cyprinodontiformes</taxon>
        <taxon>Goodeidae</taxon>
        <taxon>Characodon</taxon>
    </lineage>
</organism>
<feature type="domain" description="NUP210 C-terminal Ig-like" evidence="3">
    <location>
        <begin position="117"/>
        <end position="256"/>
    </location>
</feature>
<dbReference type="InterPro" id="IPR045197">
    <property type="entry name" value="NUP210-like"/>
</dbReference>
<evidence type="ECO:0000313" key="5">
    <source>
        <dbReference type="EMBL" id="MED6280101.1"/>
    </source>
</evidence>
<dbReference type="PANTHER" id="PTHR23019:SF2">
    <property type="entry name" value="NUCLEAR PORE MEMBRANE GLYCOPROTEIN 210"/>
    <property type="match status" value="1"/>
</dbReference>
<keyword evidence="2" id="KW-0812">Transmembrane</keyword>
<dbReference type="InterPro" id="IPR055095">
    <property type="entry name" value="NUP210_Ig_C"/>
</dbReference>
<feature type="transmembrane region" description="Helical" evidence="2">
    <location>
        <begin position="344"/>
        <end position="365"/>
    </location>
</feature>
<dbReference type="Proteomes" id="UP001352852">
    <property type="component" value="Unassembled WGS sequence"/>
</dbReference>
<evidence type="ECO:0000259" key="3">
    <source>
        <dbReference type="Pfam" id="PF22957"/>
    </source>
</evidence>
<dbReference type="PANTHER" id="PTHR23019">
    <property type="entry name" value="NUCLEAR PORE MEMBRANE GLYCOPROTEIN GP210-RELATED"/>
    <property type="match status" value="1"/>
</dbReference>
<proteinExistence type="predicted"/>
<dbReference type="EMBL" id="JAHUTJ010041401">
    <property type="protein sequence ID" value="MED6280101.1"/>
    <property type="molecule type" value="Genomic_DNA"/>
</dbReference>
<dbReference type="InterPro" id="IPR057586">
    <property type="entry name" value="Ig_NUP210_16th"/>
</dbReference>
<feature type="region of interest" description="Disordered" evidence="1">
    <location>
        <begin position="380"/>
        <end position="423"/>
    </location>
</feature>
<evidence type="ECO:0000313" key="6">
    <source>
        <dbReference type="Proteomes" id="UP001352852"/>
    </source>
</evidence>
<sequence>MGVADYVPLPVEHAIDMDEANKLVVGDVVCFQAKLTNPDGAYGTWSSSASGVLQVDPKSGAAVARDSGTVTVYYEIPGVLKTYREVIVEAPSRTAAMAQSSPVRSGKETKVLLTTRERGTNLIGACSPTQIEAVAKLQPEKSVSCHLSFTSDTIDFSANDVFKTHTGFDSSIGLYTCSITLQPMTDQQTRVLSVSMTNLLVKADLVGTVFTGEQVGTRLPIEPGLYSDQAELLLSNLHPSAEFTVYGPPTVLSNMEVVSTSPSVTVHEKEVHQGFPSYTKYTVNAVDLHSAVSASVSLSSSSGQSLVIPVTFIHVADANVAKQAAPPAGSLEDGHSFHSFINSYQMMFCTLFALLAGTAIVIIVLHSLLSPKEQSYHPAFIQRTPPPVNGQDSPVSNSFNRITPRFSPNSSYRSQLYSPDYKS</sequence>
<evidence type="ECO:0000259" key="4">
    <source>
        <dbReference type="Pfam" id="PF25354"/>
    </source>
</evidence>
<feature type="compositionally biased region" description="Polar residues" evidence="1">
    <location>
        <begin position="390"/>
        <end position="417"/>
    </location>
</feature>
<comment type="caution">
    <text evidence="5">The sequence shown here is derived from an EMBL/GenBank/DDBJ whole genome shotgun (WGS) entry which is preliminary data.</text>
</comment>
<evidence type="ECO:0000256" key="1">
    <source>
        <dbReference type="SAM" id="MobiDB-lite"/>
    </source>
</evidence>
<dbReference type="Pfam" id="PF25354">
    <property type="entry name" value="Ig_NUP210_16th"/>
    <property type="match status" value="1"/>
</dbReference>
<name>A0ABU7DYI7_9TELE</name>
<evidence type="ECO:0000256" key="2">
    <source>
        <dbReference type="SAM" id="Phobius"/>
    </source>
</evidence>
<reference evidence="5 6" key="1">
    <citation type="submission" date="2021-06" db="EMBL/GenBank/DDBJ databases">
        <authorList>
            <person name="Palmer J.M."/>
        </authorList>
    </citation>
    <scope>NUCLEOTIDE SEQUENCE [LARGE SCALE GENOMIC DNA]</scope>
    <source>
        <strain evidence="5 6">CL_MEX2019</strain>
        <tissue evidence="5">Muscle</tissue>
    </source>
</reference>
<keyword evidence="2" id="KW-0472">Membrane</keyword>
<keyword evidence="6" id="KW-1185">Reference proteome</keyword>
<accession>A0ABU7DYI7</accession>
<keyword evidence="2" id="KW-1133">Transmembrane helix</keyword>
<feature type="domain" description="NUP210 Ig-like" evidence="4">
    <location>
        <begin position="14"/>
        <end position="85"/>
    </location>
</feature>
<gene>
    <name evidence="5" type="ORF">CHARACLAT_007488</name>
</gene>
<dbReference type="Pfam" id="PF22957">
    <property type="entry name" value="NUP210_Ig"/>
    <property type="match status" value="1"/>
</dbReference>
<protein>
    <submittedName>
        <fullName evidence="5">Uncharacterized protein</fullName>
    </submittedName>
</protein>